<feature type="compositionally biased region" description="Basic and acidic residues" evidence="1">
    <location>
        <begin position="293"/>
        <end position="316"/>
    </location>
</feature>
<feature type="region of interest" description="Disordered" evidence="1">
    <location>
        <begin position="710"/>
        <end position="834"/>
    </location>
</feature>
<protein>
    <submittedName>
        <fullName evidence="3">Uncharacterized protein</fullName>
    </submittedName>
</protein>
<feature type="compositionally biased region" description="Basic and acidic residues" evidence="1">
    <location>
        <begin position="770"/>
        <end position="784"/>
    </location>
</feature>
<keyword evidence="2" id="KW-0812">Transmembrane</keyword>
<keyword evidence="4" id="KW-1185">Reference proteome</keyword>
<proteinExistence type="predicted"/>
<feature type="compositionally biased region" description="Low complexity" evidence="1">
    <location>
        <begin position="713"/>
        <end position="731"/>
    </location>
</feature>
<dbReference type="EMBL" id="NWUJ01000007">
    <property type="protein sequence ID" value="PFH33916.1"/>
    <property type="molecule type" value="Genomic_DNA"/>
</dbReference>
<dbReference type="AlphaFoldDB" id="A0A2A9MD89"/>
<gene>
    <name evidence="3" type="ORF">BESB_070680</name>
</gene>
<dbReference type="VEuPathDB" id="ToxoDB:BESB_070680"/>
<feature type="region of interest" description="Disordered" evidence="1">
    <location>
        <begin position="496"/>
        <end position="532"/>
    </location>
</feature>
<evidence type="ECO:0000256" key="1">
    <source>
        <dbReference type="SAM" id="MobiDB-lite"/>
    </source>
</evidence>
<feature type="region of interest" description="Disordered" evidence="1">
    <location>
        <begin position="948"/>
        <end position="972"/>
    </location>
</feature>
<name>A0A2A9MD89_BESBE</name>
<dbReference type="Proteomes" id="UP000224006">
    <property type="component" value="Unassembled WGS sequence"/>
</dbReference>
<keyword evidence="2" id="KW-1133">Transmembrane helix</keyword>
<feature type="compositionally biased region" description="Basic and acidic residues" evidence="1">
    <location>
        <begin position="742"/>
        <end position="751"/>
    </location>
</feature>
<feature type="compositionally biased region" description="Basic and acidic residues" evidence="1">
    <location>
        <begin position="1029"/>
        <end position="1039"/>
    </location>
</feature>
<feature type="compositionally biased region" description="Low complexity" evidence="1">
    <location>
        <begin position="496"/>
        <end position="527"/>
    </location>
</feature>
<feature type="region of interest" description="Disordered" evidence="1">
    <location>
        <begin position="1009"/>
        <end position="1152"/>
    </location>
</feature>
<feature type="compositionally biased region" description="Basic and acidic residues" evidence="1">
    <location>
        <begin position="1132"/>
        <end position="1146"/>
    </location>
</feature>
<feature type="compositionally biased region" description="Basic and acidic residues" evidence="1">
    <location>
        <begin position="1084"/>
        <end position="1115"/>
    </location>
</feature>
<accession>A0A2A9MD89</accession>
<feature type="region of interest" description="Disordered" evidence="1">
    <location>
        <begin position="231"/>
        <end position="267"/>
    </location>
</feature>
<feature type="compositionally biased region" description="Basic and acidic residues" evidence="1">
    <location>
        <begin position="346"/>
        <end position="356"/>
    </location>
</feature>
<organism evidence="3 4">
    <name type="scientific">Besnoitia besnoiti</name>
    <name type="common">Apicomplexan protozoan</name>
    <dbReference type="NCBI Taxonomy" id="94643"/>
    <lineage>
        <taxon>Eukaryota</taxon>
        <taxon>Sar</taxon>
        <taxon>Alveolata</taxon>
        <taxon>Apicomplexa</taxon>
        <taxon>Conoidasida</taxon>
        <taxon>Coccidia</taxon>
        <taxon>Eucoccidiorida</taxon>
        <taxon>Eimeriorina</taxon>
        <taxon>Sarcocystidae</taxon>
        <taxon>Besnoitia</taxon>
    </lineage>
</organism>
<feature type="compositionally biased region" description="Basic and acidic residues" evidence="1">
    <location>
        <begin position="577"/>
        <end position="600"/>
    </location>
</feature>
<evidence type="ECO:0000313" key="3">
    <source>
        <dbReference type="EMBL" id="PFH33916.1"/>
    </source>
</evidence>
<dbReference type="GeneID" id="40311994"/>
<sequence>MLSPAAKRRCFFEMSVEVYARTLMAIYLLVLVAVLHRVHVNIIGRQTFYGVYTPGFNLKLTPDAHEPSASTPSAHPDGLRDAAGDRSRSGDSTQVLRSPLRTAAAAAAAATAAAAQPEGGGRGCGLGADNASSCAPVERAAQGREVHVSLAELNAANYLFLTTTRVLLASQETLVMIADEFHRTALEVLRDAQPEGLLSSRDLLQLLLLILVTAHARVLQRAERAGDLRRGRLSTAAAAREPLRADERGADRNHGEAENAWSGEPGCSELLPRGRGLAALLLPEGTGVLFASPEKDENDASRSDAEEATRESHALEPEATATAQRARETPRRPEEVPLLYSSASHRAPDSSKDTRDSQAGVTARARRSASPQLPAAASRPEAAGCLHALPEAEAWLRRPAVSALVEAQLAEARDLLEAPACAEATVDGLTAGLWLAVQCLQGCLLQTGLALPAHLPPAVDDSASCASAASDGSSAFSGTSCATTACGAAASAARESSSSARGARPSSSSFAATGAASASPTPQATQTGEDQGREDALWFPNFCVFPFARSFGRACQLADFVLGEPAEASPAAADSAQDAKKRDETAERAERAKMAEREEGGEATSAAALGFEDEVDSDILALLARLPSVAEFSSFAFFPTASEDELDAIHALVVAAQEKREVERERRRFLRPVSSLHDRRSPAFTHLLQLQRDAQRHVLLAAMRANRARDAQDAAQTQQAHRAKAAAEGGVEPAGGVAGFQGKHEDDLRAEGEEDGQAAGGVSAGARSSSQRDPRQVNEEEATRRAGGGGKHGETGLPLGGAAGRESHDEEESESLRRHTRPLAPVEHHPEHTARCAEVKSMRQEIETFEFCLESTRADARQTLEGETFADGEGAREAAGVVSGPPASTDAEAACRERVVMMLHTATQRAGERSARKQIIAHASFSEARESGAAAEVAATLGTRAAASALASRPSEESRRASNAAASEDESFLDCQRAASDLSLDMHLIDSRRSSVCLETWTGAERSLTSSFWEREGPERGAQQQPGDTRGEREPDAKATRSRFAGSGAEGEAGESGGERGKEPGGERGKEPGGAGVLSAAGETDSRAVKLEIGDGESREADRDGGGGAGGRDDTEQQIDAPLVSLSSAHSGEARQHELEAASEQERENDEA</sequence>
<comment type="caution">
    <text evidence="3">The sequence shown here is derived from an EMBL/GenBank/DDBJ whole genome shotgun (WGS) entry which is preliminary data.</text>
</comment>
<keyword evidence="2" id="KW-0472">Membrane</keyword>
<feature type="compositionally biased region" description="Basic and acidic residues" evidence="1">
    <location>
        <begin position="1057"/>
        <end position="1071"/>
    </location>
</feature>
<dbReference type="KEGG" id="bbes:BESB_070680"/>
<feature type="compositionally biased region" description="Basic and acidic residues" evidence="1">
    <location>
        <begin position="241"/>
        <end position="257"/>
    </location>
</feature>
<feature type="region of interest" description="Disordered" evidence="1">
    <location>
        <begin position="569"/>
        <end position="606"/>
    </location>
</feature>
<evidence type="ECO:0000313" key="4">
    <source>
        <dbReference type="Proteomes" id="UP000224006"/>
    </source>
</evidence>
<feature type="compositionally biased region" description="Basic and acidic residues" evidence="1">
    <location>
        <begin position="77"/>
        <end position="89"/>
    </location>
</feature>
<feature type="region of interest" description="Disordered" evidence="1">
    <location>
        <begin position="289"/>
        <end position="379"/>
    </location>
</feature>
<feature type="region of interest" description="Disordered" evidence="1">
    <location>
        <begin position="63"/>
        <end position="94"/>
    </location>
</feature>
<feature type="compositionally biased region" description="Basic and acidic residues" evidence="1">
    <location>
        <begin position="325"/>
        <end position="335"/>
    </location>
</feature>
<reference evidence="3 4" key="1">
    <citation type="submission" date="2017-09" db="EMBL/GenBank/DDBJ databases">
        <title>Genome sequencing of Besnoitia besnoiti strain Bb-Ger1.</title>
        <authorList>
            <person name="Schares G."/>
            <person name="Venepally P."/>
            <person name="Lorenzi H.A."/>
        </authorList>
    </citation>
    <scope>NUCLEOTIDE SEQUENCE [LARGE SCALE GENOMIC DNA]</scope>
    <source>
        <strain evidence="3 4">Bb-Ger1</strain>
    </source>
</reference>
<evidence type="ECO:0000256" key="2">
    <source>
        <dbReference type="SAM" id="Phobius"/>
    </source>
</evidence>
<feature type="transmembrane region" description="Helical" evidence="2">
    <location>
        <begin position="18"/>
        <end position="38"/>
    </location>
</feature>
<dbReference type="OrthoDB" id="333109at2759"/>
<dbReference type="RefSeq" id="XP_029217925.1">
    <property type="nucleotide sequence ID" value="XM_029365441.1"/>
</dbReference>